<evidence type="ECO:0000313" key="2">
    <source>
        <dbReference type="Proteomes" id="UP001495147"/>
    </source>
</evidence>
<organism evidence="1 2">
    <name type="scientific">Roseateles paludis</name>
    <dbReference type="NCBI Taxonomy" id="3145238"/>
    <lineage>
        <taxon>Bacteria</taxon>
        <taxon>Pseudomonadati</taxon>
        <taxon>Pseudomonadota</taxon>
        <taxon>Betaproteobacteria</taxon>
        <taxon>Burkholderiales</taxon>
        <taxon>Sphaerotilaceae</taxon>
        <taxon>Roseateles</taxon>
    </lineage>
</organism>
<reference evidence="1 2" key="1">
    <citation type="submission" date="2024-05" db="EMBL/GenBank/DDBJ databases">
        <title>Roseateles sp. DJS-2-20 16S ribosomal RNA gene Genome sequencing and assembly.</title>
        <authorList>
            <person name="Woo H."/>
        </authorList>
    </citation>
    <scope>NUCLEOTIDE SEQUENCE [LARGE SCALE GENOMIC DNA]</scope>
    <source>
        <strain evidence="1 2">DJS-2-20</strain>
    </source>
</reference>
<dbReference type="Proteomes" id="UP001495147">
    <property type="component" value="Unassembled WGS sequence"/>
</dbReference>
<proteinExistence type="predicted"/>
<comment type="caution">
    <text evidence="1">The sequence shown here is derived from an EMBL/GenBank/DDBJ whole genome shotgun (WGS) entry which is preliminary data.</text>
</comment>
<dbReference type="EMBL" id="JBDPZD010000004">
    <property type="protein sequence ID" value="MEO3692838.1"/>
    <property type="molecule type" value="Genomic_DNA"/>
</dbReference>
<protein>
    <recommendedName>
        <fullName evidence="3">4Fe-4S ferredoxin-type domain-containing protein</fullName>
    </recommendedName>
</protein>
<name>A0ABV0G547_9BURK</name>
<evidence type="ECO:0008006" key="3">
    <source>
        <dbReference type="Google" id="ProtNLM"/>
    </source>
</evidence>
<accession>A0ABV0G547</accession>
<sequence length="99" mass="10507">MNQVIRIHPDAPHKPAEGSPCNGCGVCCAAEPCPLGVLLSRKRQGACVALTWTGERYVCGALRGGRLRRWLVGRWIGAGRGCDCSLEASPSSLSGEESR</sequence>
<keyword evidence="2" id="KW-1185">Reference proteome</keyword>
<gene>
    <name evidence="1" type="ORF">ABDJ85_15270</name>
</gene>
<evidence type="ECO:0000313" key="1">
    <source>
        <dbReference type="EMBL" id="MEO3692838.1"/>
    </source>
</evidence>